<dbReference type="HOGENOM" id="CLU_110298_0_0_1"/>
<evidence type="ECO:0000256" key="1">
    <source>
        <dbReference type="ARBA" id="ARBA00003884"/>
    </source>
</evidence>
<dbReference type="OrthoDB" id="5920443at2759"/>
<dbReference type="AlphaFoldDB" id="R7VCP4"/>
<dbReference type="PANTHER" id="PTHR31952">
    <property type="entry name" value="CB1 CANNABINOID RECEPTOR-INTERACTING PROTEIN 1"/>
    <property type="match status" value="1"/>
</dbReference>
<dbReference type="Proteomes" id="UP000014760">
    <property type="component" value="Unassembled WGS sequence"/>
</dbReference>
<comment type="subunit">
    <text evidence="4">Interacts with the cannabinoid receptor CNR1 (via C-terminus). Does not interact with cannabinoid receptor CNR2.</text>
</comment>
<evidence type="ECO:0000313" key="6">
    <source>
        <dbReference type="EnsemblMetazoa" id="CapteP221104"/>
    </source>
</evidence>
<dbReference type="EMBL" id="AMQN01004318">
    <property type="status" value="NOT_ANNOTATED_CDS"/>
    <property type="molecule type" value="Genomic_DNA"/>
</dbReference>
<sequence>MVLDFKVSLLIRKRPLEQPVHFKEDGGRFELQRTVKLNVNTKYSMEFTFRPPQILEAVTVAGAGVTPNRRQFDDELSVFKADLITTGMDKDKKGSRHQVPVVLQLKGVGELKVNLQCKLYPESEVQHSCWGAVCNNIELECKRHEASSFVDVVSTSYR</sequence>
<comment type="function">
    <text evidence="1">Suppresses cannabinoid receptor CNR1-mediated tonic inhibition of voltage-gated calcium channels.</text>
</comment>
<reference evidence="7" key="1">
    <citation type="submission" date="2012-12" db="EMBL/GenBank/DDBJ databases">
        <authorList>
            <person name="Hellsten U."/>
            <person name="Grimwood J."/>
            <person name="Chapman J.A."/>
            <person name="Shapiro H."/>
            <person name="Aerts A."/>
            <person name="Otillar R.P."/>
            <person name="Terry A.Y."/>
            <person name="Boore J.L."/>
            <person name="Simakov O."/>
            <person name="Marletaz F."/>
            <person name="Cho S.-J."/>
            <person name="Edsinger-Gonzales E."/>
            <person name="Havlak P."/>
            <person name="Kuo D.-H."/>
            <person name="Larsson T."/>
            <person name="Lv J."/>
            <person name="Arendt D."/>
            <person name="Savage R."/>
            <person name="Osoegawa K."/>
            <person name="de Jong P."/>
            <person name="Lindberg D.R."/>
            <person name="Seaver E.C."/>
            <person name="Weisblat D.A."/>
            <person name="Putnam N.H."/>
            <person name="Grigoriev I.V."/>
            <person name="Rokhsar D.S."/>
        </authorList>
    </citation>
    <scope>NUCLEOTIDE SEQUENCE</scope>
    <source>
        <strain evidence="7">I ESC-2004</strain>
    </source>
</reference>
<proteinExistence type="inferred from homology"/>
<dbReference type="PANTHER" id="PTHR31952:SF1">
    <property type="entry name" value="CB1 CANNABINOID RECEPTOR-INTERACTING PROTEIN 1"/>
    <property type="match status" value="1"/>
</dbReference>
<evidence type="ECO:0000313" key="7">
    <source>
        <dbReference type="Proteomes" id="UP000014760"/>
    </source>
</evidence>
<dbReference type="Pfam" id="PF15043">
    <property type="entry name" value="CNRIP1"/>
    <property type="match status" value="1"/>
</dbReference>
<gene>
    <name evidence="5" type="ORF">CAPTEDRAFT_221104</name>
</gene>
<dbReference type="EnsemblMetazoa" id="CapteT221104">
    <property type="protein sequence ID" value="CapteP221104"/>
    <property type="gene ID" value="CapteG221104"/>
</dbReference>
<dbReference type="STRING" id="283909.R7VCP4"/>
<protein>
    <recommendedName>
        <fullName evidence="3">CB1 cannabinoid receptor-interacting protein 1</fullName>
    </recommendedName>
</protein>
<dbReference type="GO" id="GO:0005886">
    <property type="term" value="C:plasma membrane"/>
    <property type="evidence" value="ECO:0007669"/>
    <property type="project" value="TreeGrafter"/>
</dbReference>
<evidence type="ECO:0000256" key="2">
    <source>
        <dbReference type="ARBA" id="ARBA00007288"/>
    </source>
</evidence>
<accession>R7VCP4</accession>
<reference evidence="6" key="3">
    <citation type="submission" date="2015-06" db="UniProtKB">
        <authorList>
            <consortium name="EnsemblMetazoa"/>
        </authorList>
    </citation>
    <scope>IDENTIFICATION</scope>
</reference>
<reference evidence="5 7" key="2">
    <citation type="journal article" date="2013" name="Nature">
        <title>Insights into bilaterian evolution from three spiralian genomes.</title>
        <authorList>
            <person name="Simakov O."/>
            <person name="Marletaz F."/>
            <person name="Cho S.J."/>
            <person name="Edsinger-Gonzales E."/>
            <person name="Havlak P."/>
            <person name="Hellsten U."/>
            <person name="Kuo D.H."/>
            <person name="Larsson T."/>
            <person name="Lv J."/>
            <person name="Arendt D."/>
            <person name="Savage R."/>
            <person name="Osoegawa K."/>
            <person name="de Jong P."/>
            <person name="Grimwood J."/>
            <person name="Chapman J.A."/>
            <person name="Shapiro H."/>
            <person name="Aerts A."/>
            <person name="Otillar R.P."/>
            <person name="Terry A.Y."/>
            <person name="Boore J.L."/>
            <person name="Grigoriev I.V."/>
            <person name="Lindberg D.R."/>
            <person name="Seaver E.C."/>
            <person name="Weisblat D.A."/>
            <person name="Putnam N.H."/>
            <person name="Rokhsar D.S."/>
        </authorList>
    </citation>
    <scope>NUCLEOTIDE SEQUENCE</scope>
    <source>
        <strain evidence="5 7">I ESC-2004</strain>
    </source>
</reference>
<evidence type="ECO:0000256" key="4">
    <source>
        <dbReference type="ARBA" id="ARBA00026030"/>
    </source>
</evidence>
<evidence type="ECO:0000313" key="5">
    <source>
        <dbReference type="EMBL" id="ELU16327.1"/>
    </source>
</evidence>
<dbReference type="GO" id="GO:0031718">
    <property type="term" value="F:type 1 cannabinoid receptor binding"/>
    <property type="evidence" value="ECO:0007669"/>
    <property type="project" value="TreeGrafter"/>
</dbReference>
<comment type="similarity">
    <text evidence="2">Belongs to the CNRIP family.</text>
</comment>
<dbReference type="OMA" id="YCKMETS"/>
<dbReference type="InterPro" id="IPR029204">
    <property type="entry name" value="CNRIP1"/>
</dbReference>
<keyword evidence="7" id="KW-1185">Reference proteome</keyword>
<organism evidence="5">
    <name type="scientific">Capitella teleta</name>
    <name type="common">Polychaete worm</name>
    <dbReference type="NCBI Taxonomy" id="283909"/>
    <lineage>
        <taxon>Eukaryota</taxon>
        <taxon>Metazoa</taxon>
        <taxon>Spiralia</taxon>
        <taxon>Lophotrochozoa</taxon>
        <taxon>Annelida</taxon>
        <taxon>Polychaeta</taxon>
        <taxon>Sedentaria</taxon>
        <taxon>Scolecida</taxon>
        <taxon>Capitellidae</taxon>
        <taxon>Capitella</taxon>
    </lineage>
</organism>
<dbReference type="EMBL" id="KB293181">
    <property type="protein sequence ID" value="ELU16327.1"/>
    <property type="molecule type" value="Genomic_DNA"/>
</dbReference>
<name>R7VCP4_CAPTE</name>
<evidence type="ECO:0000256" key="3">
    <source>
        <dbReference type="ARBA" id="ARBA00015651"/>
    </source>
</evidence>